<accession>A0A1W1UV82</accession>
<dbReference type="EMBL" id="FWWV01000016">
    <property type="protein sequence ID" value="SMB84889.1"/>
    <property type="molecule type" value="Genomic_DNA"/>
</dbReference>
<proteinExistence type="predicted"/>
<protein>
    <submittedName>
        <fullName evidence="2">Uncharacterized conserved protein YcfL</fullName>
    </submittedName>
</protein>
<dbReference type="Pfam" id="PF07233">
    <property type="entry name" value="DUF1425"/>
    <property type="match status" value="1"/>
</dbReference>
<dbReference type="Gene3D" id="2.60.40.3230">
    <property type="match status" value="1"/>
</dbReference>
<evidence type="ECO:0000313" key="3">
    <source>
        <dbReference type="Proteomes" id="UP000192408"/>
    </source>
</evidence>
<dbReference type="RefSeq" id="WP_084257056.1">
    <property type="nucleotide sequence ID" value="NZ_FWWV01000016.1"/>
</dbReference>
<dbReference type="AlphaFoldDB" id="A0A1W1UV82"/>
<organism evidence="2 3">
    <name type="scientific">Pasteurella testudinis DSM 23072</name>
    <dbReference type="NCBI Taxonomy" id="1122938"/>
    <lineage>
        <taxon>Bacteria</taxon>
        <taxon>Pseudomonadati</taxon>
        <taxon>Pseudomonadota</taxon>
        <taxon>Gammaproteobacteria</taxon>
        <taxon>Pasteurellales</taxon>
        <taxon>Pasteurellaceae</taxon>
        <taxon>Pasteurella</taxon>
    </lineage>
</organism>
<dbReference type="InterPro" id="IPR038483">
    <property type="entry name" value="YcfL-like_sf"/>
</dbReference>
<evidence type="ECO:0000313" key="2">
    <source>
        <dbReference type="EMBL" id="SMB84889.1"/>
    </source>
</evidence>
<dbReference type="STRING" id="1122938.SAMN05660772_02380"/>
<dbReference type="InterPro" id="IPR010824">
    <property type="entry name" value="DUF1425"/>
</dbReference>
<feature type="chain" id="PRO_5012867956" evidence="1">
    <location>
        <begin position="21"/>
        <end position="120"/>
    </location>
</feature>
<dbReference type="CDD" id="cd09030">
    <property type="entry name" value="DUF1425"/>
    <property type="match status" value="1"/>
</dbReference>
<dbReference type="PROSITE" id="PS51257">
    <property type="entry name" value="PROKAR_LIPOPROTEIN"/>
    <property type="match status" value="1"/>
</dbReference>
<name>A0A1W1UV82_9PAST</name>
<gene>
    <name evidence="2" type="ORF">SAMN05660772_02380</name>
</gene>
<reference evidence="3" key="1">
    <citation type="submission" date="2017-04" db="EMBL/GenBank/DDBJ databases">
        <authorList>
            <person name="Varghese N."/>
            <person name="Submissions S."/>
        </authorList>
    </citation>
    <scope>NUCLEOTIDE SEQUENCE [LARGE SCALE GENOMIC DNA]</scope>
    <source>
        <strain evidence="3">DSM 23072</strain>
    </source>
</reference>
<dbReference type="Proteomes" id="UP000192408">
    <property type="component" value="Unassembled WGS sequence"/>
</dbReference>
<sequence length="120" mass="13543">MKRFFILMLGSLFLAACSSAPPRYLADKQPIINLDSHIAAVTEVDAASSQVSLGNLSQQLLALQYQITWYDKDGVTQLSDWSQTPQWKRLLLQPKQREIIGLEKPTLSSSNYRIYVKGVE</sequence>
<keyword evidence="1" id="KW-0732">Signal</keyword>
<keyword evidence="3" id="KW-1185">Reference proteome</keyword>
<feature type="signal peptide" evidence="1">
    <location>
        <begin position="1"/>
        <end position="20"/>
    </location>
</feature>
<evidence type="ECO:0000256" key="1">
    <source>
        <dbReference type="SAM" id="SignalP"/>
    </source>
</evidence>